<gene>
    <name evidence="2" type="ORF">LCGC14_2085610</name>
</gene>
<protein>
    <submittedName>
        <fullName evidence="2">Uncharacterized protein</fullName>
    </submittedName>
</protein>
<comment type="caution">
    <text evidence="2">The sequence shown here is derived from an EMBL/GenBank/DDBJ whole genome shotgun (WGS) entry which is preliminary data.</text>
</comment>
<organism evidence="2">
    <name type="scientific">marine sediment metagenome</name>
    <dbReference type="NCBI Taxonomy" id="412755"/>
    <lineage>
        <taxon>unclassified sequences</taxon>
        <taxon>metagenomes</taxon>
        <taxon>ecological metagenomes</taxon>
    </lineage>
</organism>
<evidence type="ECO:0000256" key="1">
    <source>
        <dbReference type="SAM" id="MobiDB-lite"/>
    </source>
</evidence>
<evidence type="ECO:0000313" key="2">
    <source>
        <dbReference type="EMBL" id="KKL72363.1"/>
    </source>
</evidence>
<accession>A0A0F9EE61</accession>
<feature type="compositionally biased region" description="Low complexity" evidence="1">
    <location>
        <begin position="19"/>
        <end position="28"/>
    </location>
</feature>
<reference evidence="2" key="1">
    <citation type="journal article" date="2015" name="Nature">
        <title>Complex archaea that bridge the gap between prokaryotes and eukaryotes.</title>
        <authorList>
            <person name="Spang A."/>
            <person name="Saw J.H."/>
            <person name="Jorgensen S.L."/>
            <person name="Zaremba-Niedzwiedzka K."/>
            <person name="Martijn J."/>
            <person name="Lind A.E."/>
            <person name="van Eijk R."/>
            <person name="Schleper C."/>
            <person name="Guy L."/>
            <person name="Ettema T.J."/>
        </authorList>
    </citation>
    <scope>NUCLEOTIDE SEQUENCE</scope>
</reference>
<feature type="region of interest" description="Disordered" evidence="1">
    <location>
        <begin position="1"/>
        <end position="28"/>
    </location>
</feature>
<proteinExistence type="predicted"/>
<sequence length="69" mass="7876">MKKLRPIGTIFTQEFPPDTSSTRTRSRVTTYRVTAHREVSFTPDSVDGMAEEIVPIKIEYSDGEIIEDE</sequence>
<dbReference type="AlphaFoldDB" id="A0A0F9EE61"/>
<dbReference type="EMBL" id="LAZR01025294">
    <property type="protein sequence ID" value="KKL72363.1"/>
    <property type="molecule type" value="Genomic_DNA"/>
</dbReference>
<name>A0A0F9EE61_9ZZZZ</name>